<evidence type="ECO:0000256" key="1">
    <source>
        <dbReference type="SAM" id="MobiDB-lite"/>
    </source>
</evidence>
<organism evidence="2 3">
    <name type="scientific">Gigaspora margarita</name>
    <dbReference type="NCBI Taxonomy" id="4874"/>
    <lineage>
        <taxon>Eukaryota</taxon>
        <taxon>Fungi</taxon>
        <taxon>Fungi incertae sedis</taxon>
        <taxon>Mucoromycota</taxon>
        <taxon>Glomeromycotina</taxon>
        <taxon>Glomeromycetes</taxon>
        <taxon>Diversisporales</taxon>
        <taxon>Gigasporaceae</taxon>
        <taxon>Gigaspora</taxon>
    </lineage>
</organism>
<feature type="non-terminal residue" evidence="2">
    <location>
        <position position="1"/>
    </location>
</feature>
<sequence>HPKKSDNPAQVTVSWVATILDRKRRLYETAPIFNRLENPRRSHKRTNSKVKSTGKPLPSLRR</sequence>
<name>A0ABN7XD20_GIGMA</name>
<reference evidence="2 3" key="1">
    <citation type="submission" date="2021-06" db="EMBL/GenBank/DDBJ databases">
        <authorList>
            <person name="Kallberg Y."/>
            <person name="Tangrot J."/>
            <person name="Rosling A."/>
        </authorList>
    </citation>
    <scope>NUCLEOTIDE SEQUENCE [LARGE SCALE GENOMIC DNA]</scope>
    <source>
        <strain evidence="2 3">120-4 pot B 10/14</strain>
    </source>
</reference>
<feature type="region of interest" description="Disordered" evidence="1">
    <location>
        <begin position="33"/>
        <end position="62"/>
    </location>
</feature>
<dbReference type="Proteomes" id="UP000789901">
    <property type="component" value="Unassembled WGS sequence"/>
</dbReference>
<comment type="caution">
    <text evidence="2">The sequence shown here is derived from an EMBL/GenBank/DDBJ whole genome shotgun (WGS) entry which is preliminary data.</text>
</comment>
<dbReference type="EMBL" id="CAJVQB010113002">
    <property type="protein sequence ID" value="CAG8852525.1"/>
    <property type="molecule type" value="Genomic_DNA"/>
</dbReference>
<evidence type="ECO:0000313" key="2">
    <source>
        <dbReference type="EMBL" id="CAG8852525.1"/>
    </source>
</evidence>
<evidence type="ECO:0000313" key="3">
    <source>
        <dbReference type="Proteomes" id="UP000789901"/>
    </source>
</evidence>
<accession>A0ABN7XD20</accession>
<proteinExistence type="predicted"/>
<protein>
    <submittedName>
        <fullName evidence="2">41643_t:CDS:1</fullName>
    </submittedName>
</protein>
<gene>
    <name evidence="2" type="ORF">GMARGA_LOCUS41346</name>
</gene>
<keyword evidence="3" id="KW-1185">Reference proteome</keyword>
<feature type="non-terminal residue" evidence="2">
    <location>
        <position position="62"/>
    </location>
</feature>